<dbReference type="Proteomes" id="UP000249447">
    <property type="component" value="Chromosome"/>
</dbReference>
<evidence type="ECO:0000313" key="1">
    <source>
        <dbReference type="EMBL" id="AWV07704.1"/>
    </source>
</evidence>
<name>A0A2U9T9Y5_9GAMM</name>
<sequence length="319" mass="33066">MWLNQYNDGRAPESMRDELAGDIVTRWSVEGARSQNVTPAQWEQQISSTLQSADMSNLERAASSTSYDGMSAALLGNPTVMAAGGDVGTMALGSTDADLVYTPITTCRIADSRIVGGPIATNGYRDLLGTTATDFTAQGGSGTDCGIPANVAALSMRVTAVNQVNYGYFTLYPADEGKPLISSLNFTTGRPVSNHGIVRLCRPGCASQIKAYANTQADIVIDVDGYFTEPEATALDCTVAQQTGNLDLLSGLQTRSVSCPAGYTATGGGCGGPLGIGISDSQPLVTSGQPTGWSCGLVGSLLSVISYEVNATCCRTPGR</sequence>
<dbReference type="AlphaFoldDB" id="A0A2U9T9Y5"/>
<dbReference type="EMBL" id="CP029843">
    <property type="protein sequence ID" value="AWV07704.1"/>
    <property type="molecule type" value="Genomic_DNA"/>
</dbReference>
<keyword evidence="2" id="KW-1185">Reference proteome</keyword>
<protein>
    <submittedName>
        <fullName evidence="1">Uncharacterized protein</fullName>
    </submittedName>
</protein>
<proteinExistence type="predicted"/>
<dbReference type="KEGG" id="lmb:C9I47_2019"/>
<accession>A0A2U9T9Y5</accession>
<evidence type="ECO:0000313" key="2">
    <source>
        <dbReference type="Proteomes" id="UP000249447"/>
    </source>
</evidence>
<reference evidence="1 2" key="1">
    <citation type="submission" date="2018-05" db="EMBL/GenBank/DDBJ databases">
        <title>The complete genome of Lysobacter maris HZ9B, a marine bacterium antagonistic against terrestrial plant pathogens.</title>
        <authorList>
            <person name="Zhang X.-Q."/>
        </authorList>
    </citation>
    <scope>NUCLEOTIDE SEQUENCE [LARGE SCALE GENOMIC DNA]</scope>
    <source>
        <strain evidence="1 2">HZ9B</strain>
    </source>
</reference>
<gene>
    <name evidence="1" type="ORF">C9I47_2019</name>
</gene>
<organism evidence="1 2">
    <name type="scientific">Marilutibacter maris</name>
    <dbReference type="NCBI Taxonomy" id="1605891"/>
    <lineage>
        <taxon>Bacteria</taxon>
        <taxon>Pseudomonadati</taxon>
        <taxon>Pseudomonadota</taxon>
        <taxon>Gammaproteobacteria</taxon>
        <taxon>Lysobacterales</taxon>
        <taxon>Lysobacteraceae</taxon>
        <taxon>Marilutibacter</taxon>
    </lineage>
</organism>